<sequence length="68" mass="7494">MFDYRGPETAVWIGLSLNSCVHLQWTGNGVRRILNFAVYRNGDLSRVLGLLGILLVAVIVDGTSLTNF</sequence>
<reference evidence="2 3" key="1">
    <citation type="submission" date="2019-06" db="EMBL/GenBank/DDBJ databases">
        <title>Genome Sequence of the Brown Rot Fungal Pathogen Monilinia fructicola.</title>
        <authorList>
            <person name="De Miccolis Angelini R.M."/>
            <person name="Landi L."/>
            <person name="Abate D."/>
            <person name="Pollastro S."/>
            <person name="Romanazzi G."/>
            <person name="Faretra F."/>
        </authorList>
    </citation>
    <scope>NUCLEOTIDE SEQUENCE [LARGE SCALE GENOMIC DNA]</scope>
    <source>
        <strain evidence="2 3">Mfrc123</strain>
    </source>
</reference>
<feature type="transmembrane region" description="Helical" evidence="1">
    <location>
        <begin position="47"/>
        <end position="65"/>
    </location>
</feature>
<keyword evidence="3" id="KW-1185">Reference proteome</keyword>
<name>A0A5M9JKX8_MONFR</name>
<evidence type="ECO:0000256" key="1">
    <source>
        <dbReference type="SAM" id="Phobius"/>
    </source>
</evidence>
<evidence type="ECO:0000313" key="2">
    <source>
        <dbReference type="EMBL" id="KAA8570134.1"/>
    </source>
</evidence>
<protein>
    <submittedName>
        <fullName evidence="2">Uncharacterized protein</fullName>
    </submittedName>
</protein>
<keyword evidence="1" id="KW-0472">Membrane</keyword>
<dbReference type="AlphaFoldDB" id="A0A5M9JKX8"/>
<proteinExistence type="predicted"/>
<keyword evidence="1" id="KW-0812">Transmembrane</keyword>
<dbReference type="Proteomes" id="UP000322873">
    <property type="component" value="Unassembled WGS sequence"/>
</dbReference>
<dbReference type="EMBL" id="VICG01000007">
    <property type="protein sequence ID" value="KAA8570134.1"/>
    <property type="molecule type" value="Genomic_DNA"/>
</dbReference>
<organism evidence="2 3">
    <name type="scientific">Monilinia fructicola</name>
    <name type="common">Brown rot fungus</name>
    <name type="synonym">Ciboria fructicola</name>
    <dbReference type="NCBI Taxonomy" id="38448"/>
    <lineage>
        <taxon>Eukaryota</taxon>
        <taxon>Fungi</taxon>
        <taxon>Dikarya</taxon>
        <taxon>Ascomycota</taxon>
        <taxon>Pezizomycotina</taxon>
        <taxon>Leotiomycetes</taxon>
        <taxon>Helotiales</taxon>
        <taxon>Sclerotiniaceae</taxon>
        <taxon>Monilinia</taxon>
    </lineage>
</organism>
<gene>
    <name evidence="2" type="ORF">EYC84_002465</name>
</gene>
<comment type="caution">
    <text evidence="2">The sequence shown here is derived from an EMBL/GenBank/DDBJ whole genome shotgun (WGS) entry which is preliminary data.</text>
</comment>
<accession>A0A5M9JKX8</accession>
<dbReference type="VEuPathDB" id="FungiDB:MFRU_005g02690"/>
<evidence type="ECO:0000313" key="3">
    <source>
        <dbReference type="Proteomes" id="UP000322873"/>
    </source>
</evidence>
<keyword evidence="1" id="KW-1133">Transmembrane helix</keyword>